<reference evidence="2" key="2">
    <citation type="submission" date="2021-08" db="EMBL/GenBank/DDBJ databases">
        <authorList>
            <person name="Tani A."/>
            <person name="Ola A."/>
            <person name="Ogura Y."/>
            <person name="Katsura K."/>
            <person name="Hayashi T."/>
        </authorList>
    </citation>
    <scope>NUCLEOTIDE SEQUENCE</scope>
    <source>
        <strain evidence="2">DSM 16372</strain>
    </source>
</reference>
<dbReference type="Proteomes" id="UP001055247">
    <property type="component" value="Unassembled WGS sequence"/>
</dbReference>
<dbReference type="EMBL" id="BPQO01000018">
    <property type="protein sequence ID" value="GJD90381.1"/>
    <property type="molecule type" value="Genomic_DNA"/>
</dbReference>
<feature type="region of interest" description="Disordered" evidence="1">
    <location>
        <begin position="1"/>
        <end position="43"/>
    </location>
</feature>
<evidence type="ECO:0008006" key="4">
    <source>
        <dbReference type="Google" id="ProtNLM"/>
    </source>
</evidence>
<protein>
    <recommendedName>
        <fullName evidence="4">Malic enzyme</fullName>
    </recommendedName>
</protein>
<organism evidence="2 3">
    <name type="scientific">Methylobacterium hispanicum</name>
    <dbReference type="NCBI Taxonomy" id="270350"/>
    <lineage>
        <taxon>Bacteria</taxon>
        <taxon>Pseudomonadati</taxon>
        <taxon>Pseudomonadota</taxon>
        <taxon>Alphaproteobacteria</taxon>
        <taxon>Hyphomicrobiales</taxon>
        <taxon>Methylobacteriaceae</taxon>
        <taxon>Methylobacterium</taxon>
    </lineage>
</organism>
<comment type="caution">
    <text evidence="2">The sequence shown here is derived from an EMBL/GenBank/DDBJ whole genome shotgun (WGS) entry which is preliminary data.</text>
</comment>
<accession>A0AAV4ZP66</accession>
<gene>
    <name evidence="2" type="ORF">BHAOGJBA_3920</name>
</gene>
<keyword evidence="3" id="KW-1185">Reference proteome</keyword>
<evidence type="ECO:0000313" key="3">
    <source>
        <dbReference type="Proteomes" id="UP001055247"/>
    </source>
</evidence>
<proteinExistence type="predicted"/>
<sequence>MATEKKRGNRETKKPKKPVPKSNAAAPSTKGTVVPAMKTAGRG</sequence>
<reference evidence="2" key="1">
    <citation type="journal article" date="2016" name="Front. Microbiol.">
        <title>Genome Sequence of the Piezophilic, Mesophilic Sulfate-Reducing Bacterium Desulfovibrio indicus J2T.</title>
        <authorList>
            <person name="Cao J."/>
            <person name="Maignien L."/>
            <person name="Shao Z."/>
            <person name="Alain K."/>
            <person name="Jebbar M."/>
        </authorList>
    </citation>
    <scope>NUCLEOTIDE SEQUENCE</scope>
    <source>
        <strain evidence="2">DSM 16372</strain>
    </source>
</reference>
<dbReference type="AlphaFoldDB" id="A0AAV4ZP66"/>
<evidence type="ECO:0000256" key="1">
    <source>
        <dbReference type="SAM" id="MobiDB-lite"/>
    </source>
</evidence>
<dbReference type="RefSeq" id="WP_280949091.1">
    <property type="nucleotide sequence ID" value="NZ_BPQO01000018.1"/>
</dbReference>
<evidence type="ECO:0000313" key="2">
    <source>
        <dbReference type="EMBL" id="GJD90381.1"/>
    </source>
</evidence>
<feature type="compositionally biased region" description="Basic and acidic residues" evidence="1">
    <location>
        <begin position="1"/>
        <end position="12"/>
    </location>
</feature>
<name>A0AAV4ZP66_9HYPH</name>